<comment type="caution">
    <text evidence="2">The sequence shown here is derived from an EMBL/GenBank/DDBJ whole genome shotgun (WGS) entry which is preliminary data.</text>
</comment>
<reference evidence="2" key="1">
    <citation type="submission" date="2022-08" db="EMBL/GenBank/DDBJ databases">
        <authorList>
            <consortium name="DOE Joint Genome Institute"/>
            <person name="Min B."/>
            <person name="Riley R."/>
            <person name="Sierra-Patev S."/>
            <person name="Naranjo-Ortiz M."/>
            <person name="Looney B."/>
            <person name="Konkel Z."/>
            <person name="Slot J.C."/>
            <person name="Sakamoto Y."/>
            <person name="Steenwyk J.L."/>
            <person name="Rokas A."/>
            <person name="Carro J."/>
            <person name="Camarero S."/>
            <person name="Ferreira P."/>
            <person name="Molpeceres G."/>
            <person name="Ruiz-Duenas F.J."/>
            <person name="Serrano A."/>
            <person name="Henrissat B."/>
            <person name="Drula E."/>
            <person name="Hughes K.W."/>
            <person name="Mata J.L."/>
            <person name="Ishikawa N.K."/>
            <person name="Vargas-Isla R."/>
            <person name="Ushijima S."/>
            <person name="Smith C.A."/>
            <person name="Ahrendt S."/>
            <person name="Andreopoulos W."/>
            <person name="He G."/>
            <person name="Labutti K."/>
            <person name="Lipzen A."/>
            <person name="Ng V."/>
            <person name="Sandor L."/>
            <person name="Barry K."/>
            <person name="Martinez A.T."/>
            <person name="Xiao Y."/>
            <person name="Gibbons J.G."/>
            <person name="Terashima K."/>
            <person name="Hibbett D.S."/>
            <person name="Grigoriev I.V."/>
        </authorList>
    </citation>
    <scope>NUCLEOTIDE SEQUENCE</scope>
    <source>
        <strain evidence="2">Sp2 HRB7682 ss15</strain>
    </source>
</reference>
<feature type="region of interest" description="Disordered" evidence="1">
    <location>
        <begin position="20"/>
        <end position="50"/>
    </location>
</feature>
<proteinExistence type="predicted"/>
<name>A0A9W9E0B3_9AGAR</name>
<evidence type="ECO:0000313" key="2">
    <source>
        <dbReference type="EMBL" id="KAJ4494873.1"/>
    </source>
</evidence>
<organism evidence="2 3">
    <name type="scientific">Lentinula lateritia</name>
    <dbReference type="NCBI Taxonomy" id="40482"/>
    <lineage>
        <taxon>Eukaryota</taxon>
        <taxon>Fungi</taxon>
        <taxon>Dikarya</taxon>
        <taxon>Basidiomycota</taxon>
        <taxon>Agaricomycotina</taxon>
        <taxon>Agaricomycetes</taxon>
        <taxon>Agaricomycetidae</taxon>
        <taxon>Agaricales</taxon>
        <taxon>Marasmiineae</taxon>
        <taxon>Omphalotaceae</taxon>
        <taxon>Lentinula</taxon>
    </lineage>
</organism>
<protein>
    <submittedName>
        <fullName evidence="2">Uncharacterized protein</fullName>
    </submittedName>
</protein>
<evidence type="ECO:0000313" key="3">
    <source>
        <dbReference type="Proteomes" id="UP001150238"/>
    </source>
</evidence>
<dbReference type="EMBL" id="JANVFS010000002">
    <property type="protein sequence ID" value="KAJ4494873.1"/>
    <property type="molecule type" value="Genomic_DNA"/>
</dbReference>
<evidence type="ECO:0000256" key="1">
    <source>
        <dbReference type="SAM" id="MobiDB-lite"/>
    </source>
</evidence>
<reference evidence="2" key="2">
    <citation type="journal article" date="2023" name="Proc. Natl. Acad. Sci. U.S.A.">
        <title>A global phylogenomic analysis of the shiitake genus Lentinula.</title>
        <authorList>
            <person name="Sierra-Patev S."/>
            <person name="Min B."/>
            <person name="Naranjo-Ortiz M."/>
            <person name="Looney B."/>
            <person name="Konkel Z."/>
            <person name="Slot J.C."/>
            <person name="Sakamoto Y."/>
            <person name="Steenwyk J.L."/>
            <person name="Rokas A."/>
            <person name="Carro J."/>
            <person name="Camarero S."/>
            <person name="Ferreira P."/>
            <person name="Molpeceres G."/>
            <person name="Ruiz-Duenas F.J."/>
            <person name="Serrano A."/>
            <person name="Henrissat B."/>
            <person name="Drula E."/>
            <person name="Hughes K.W."/>
            <person name="Mata J.L."/>
            <person name="Ishikawa N.K."/>
            <person name="Vargas-Isla R."/>
            <person name="Ushijima S."/>
            <person name="Smith C.A."/>
            <person name="Donoghue J."/>
            <person name="Ahrendt S."/>
            <person name="Andreopoulos W."/>
            <person name="He G."/>
            <person name="LaButti K."/>
            <person name="Lipzen A."/>
            <person name="Ng V."/>
            <person name="Riley R."/>
            <person name="Sandor L."/>
            <person name="Barry K."/>
            <person name="Martinez A.T."/>
            <person name="Xiao Y."/>
            <person name="Gibbons J.G."/>
            <person name="Terashima K."/>
            <person name="Grigoriev I.V."/>
            <person name="Hibbett D."/>
        </authorList>
    </citation>
    <scope>NUCLEOTIDE SEQUENCE</scope>
    <source>
        <strain evidence="2">Sp2 HRB7682 ss15</strain>
    </source>
</reference>
<dbReference type="Proteomes" id="UP001150238">
    <property type="component" value="Unassembled WGS sequence"/>
</dbReference>
<feature type="region of interest" description="Disordered" evidence="1">
    <location>
        <begin position="287"/>
        <end position="313"/>
    </location>
</feature>
<accession>A0A9W9E0B3</accession>
<gene>
    <name evidence="2" type="ORF">C8J55DRAFT_554486</name>
</gene>
<sequence>MDDAQLQHLHAALQNDNTYLGSPANCAPGRGRWEDDGQKGQNFSEPKPPTVEHPVPIVMSIVGKVSNVNICMGPLGAHRAKKADFKLLKTRKTIVLNCPAKTPFSTDWATAEAKLNHTVALQTTEKPAYLWLEKSTPEESGSLKIGCPAFVIRDSTMPVDNRIMAAVPKNEKDDDEWKEIVSNYTLAFVPVYDHQGYPIPQNDVQFSLLNATVLAKFTLRMYKWAGRRVNVTADITSLSILYTSRAIPRTVGVPPVDYTCLPRTPGRNPVTRPSFTPPQAMHSGLPYYQQQSPRGCTPPMRTPPSANAGRKNPYPTPLGSPFGFEPPPAVATIYSTPQPANSAIALHNGVSSPLSHTATPLMRTFYPELRASSGTSGGGVTNHPYHYWPNSENGPQPHHDIGSMMTIQRQHSPPTPNMEWPNYGQNHSPLRPVDIYQTPHIVPSLGSVAHGLPGGEGGTSHRRPASAIPAHPSLPVGVNRRSATAPIPDVLGAPTKDNAELHAYNQSLIGQSRNENVPVPSNHESRVSIQNKEPQFTFDQASPVVHLESQNRLKRTPPSYESSVQYPLPNVIATQAAGVGVPAFQGAGLPLTFDVDHNIFNKYITQSNLLNDENHSHHSEAAHPPHPEQSLFEQNLSPLVGFNAGHERSVTGGQMHKNFNDELPYDASEMGAGCGDVEYQPSAIGPAHAVFSPAPLPIQDTGMVAPIALETVATAATVGALKRSASQELVGNIAKIGKVV</sequence>
<dbReference type="AlphaFoldDB" id="A0A9W9E0B3"/>